<evidence type="ECO:0000313" key="1">
    <source>
        <dbReference type="EMBL" id="EMI17076.1"/>
    </source>
</evidence>
<accession>M5RDC2</accession>
<dbReference type="PATRIC" id="fig|1265738.3.peg.5977"/>
<name>M5RDC2_9BACT</name>
<comment type="caution">
    <text evidence="1">The sequence shown here is derived from an EMBL/GenBank/DDBJ whole genome shotgun (WGS) entry which is preliminary data.</text>
</comment>
<reference evidence="1 2" key="1">
    <citation type="journal article" date="2013" name="Mar. Genomics">
        <title>Expression of sulfatases in Rhodopirellula baltica and the diversity of sulfatases in the genus Rhodopirellula.</title>
        <authorList>
            <person name="Wegner C.E."/>
            <person name="Richter-Heitmann T."/>
            <person name="Klindworth A."/>
            <person name="Klockow C."/>
            <person name="Richter M."/>
            <person name="Achstetter T."/>
            <person name="Glockner F.O."/>
            <person name="Harder J."/>
        </authorList>
    </citation>
    <scope>NUCLEOTIDE SEQUENCE [LARGE SCALE GENOMIC DNA]</scope>
    <source>
        <strain evidence="1 2">SM1</strain>
    </source>
</reference>
<protein>
    <submittedName>
        <fullName evidence="1">Uncharacterized protein</fullName>
    </submittedName>
</protein>
<evidence type="ECO:0000313" key="2">
    <source>
        <dbReference type="Proteomes" id="UP000011991"/>
    </source>
</evidence>
<keyword evidence="2" id="KW-1185">Reference proteome</keyword>
<dbReference type="EMBL" id="ANOG01000865">
    <property type="protein sequence ID" value="EMI17076.1"/>
    <property type="molecule type" value="Genomic_DNA"/>
</dbReference>
<dbReference type="AlphaFoldDB" id="M5RDC2"/>
<dbReference type="Proteomes" id="UP000011991">
    <property type="component" value="Unassembled WGS sequence"/>
</dbReference>
<organism evidence="1 2">
    <name type="scientific">Rhodopirellula maiorica SM1</name>
    <dbReference type="NCBI Taxonomy" id="1265738"/>
    <lineage>
        <taxon>Bacteria</taxon>
        <taxon>Pseudomonadati</taxon>
        <taxon>Planctomycetota</taxon>
        <taxon>Planctomycetia</taxon>
        <taxon>Pirellulales</taxon>
        <taxon>Pirellulaceae</taxon>
        <taxon>Novipirellula</taxon>
    </lineage>
</organism>
<gene>
    <name evidence="1" type="ORF">RMSM_05990</name>
</gene>
<proteinExistence type="predicted"/>
<sequence>METIRAPNATKVDPAIDAAVTFGQVGGDGNDKVAASESLVWLTRVLV</sequence>